<evidence type="ECO:0008006" key="8">
    <source>
        <dbReference type="Google" id="ProtNLM"/>
    </source>
</evidence>
<dbReference type="InterPro" id="IPR011990">
    <property type="entry name" value="TPR-like_helical_dom_sf"/>
</dbReference>
<feature type="repeat" description="TPR" evidence="4">
    <location>
        <begin position="198"/>
        <end position="231"/>
    </location>
</feature>
<keyword evidence="2 4" id="KW-0802">TPR repeat</keyword>
<protein>
    <recommendedName>
        <fullName evidence="8">Interferon-induced protein with tetratricopeptide repeats 5-like</fullName>
    </recommendedName>
</protein>
<keyword evidence="5" id="KW-0175">Coiled coil</keyword>
<evidence type="ECO:0000256" key="2">
    <source>
        <dbReference type="ARBA" id="ARBA00022803"/>
    </source>
</evidence>
<evidence type="ECO:0000256" key="3">
    <source>
        <dbReference type="ARBA" id="ARBA00038336"/>
    </source>
</evidence>
<evidence type="ECO:0000256" key="5">
    <source>
        <dbReference type="SAM" id="Coils"/>
    </source>
</evidence>
<dbReference type="Gene3D" id="1.25.40.10">
    <property type="entry name" value="Tetratricopeptide repeat domain"/>
    <property type="match status" value="3"/>
</dbReference>
<dbReference type="AlphaFoldDB" id="A0AAV2ZLW1"/>
<accession>A0AAV2ZLW1</accession>
<sequence>MVYNLLAYIMHLKGDYTEAINNLKQAEENIENSDGKDKKRLVTFGNYAWIYYYMKQYDNAQIYIDKVNQIYDELKKLPNGTDKVAEIYGEQGWSLLKFSTQYYEKAQECFGKALELDPEDPELYTGLATAVYRLEGIKSRRYKESECKSLPLLQHAVEVNPNDAVLKALLALKLQDLKRDKEGKTYIEEALKQAPNLPYLLRYEAKFYRKAGLVDEALNILQKAVDLMPNSGFIHHQIGVCYRQKMFNLKNLVKGNSQLRYVYQKEIDEFVRKAIFHFEKVLEHKILIIAYSDLATMYPEVKDYEKAQDTFKKVMQFTNLTDEEKQQIHLSYGRFQEYHRKSESEAIKHYKECFQITYPTLHREYSEKALKRLAERKIKTNPPTALGFELLGFVYKNNVNVIDAIKCYEKALKYDPDNDEYWSELCDLKLKI</sequence>
<feature type="repeat" description="TPR" evidence="4">
    <location>
        <begin position="288"/>
        <end position="321"/>
    </location>
</feature>
<evidence type="ECO:0000313" key="6">
    <source>
        <dbReference type="EMBL" id="DBA15214.1"/>
    </source>
</evidence>
<dbReference type="Pfam" id="PF13181">
    <property type="entry name" value="TPR_8"/>
    <property type="match status" value="2"/>
</dbReference>
<keyword evidence="1" id="KW-0677">Repeat</keyword>
<dbReference type="PANTHER" id="PTHR10271:SF35">
    <property type="entry name" value="INTERFERON INDUCED PROTEIN WITH TETRATRICOPEPTIDE REPEATS 5"/>
    <property type="match status" value="1"/>
</dbReference>
<evidence type="ECO:0000256" key="1">
    <source>
        <dbReference type="ARBA" id="ARBA00022737"/>
    </source>
</evidence>
<gene>
    <name evidence="6" type="ORF">GDO54_004458</name>
</gene>
<feature type="repeat" description="TPR" evidence="4">
    <location>
        <begin position="385"/>
        <end position="418"/>
    </location>
</feature>
<name>A0AAV2ZLW1_PYXAD</name>
<dbReference type="PANTHER" id="PTHR10271">
    <property type="entry name" value="INTERFERON-INDUCED PROTEIN WITH TETRATRICOPEPTIDE REPEATS"/>
    <property type="match status" value="1"/>
</dbReference>
<dbReference type="PROSITE" id="PS50005">
    <property type="entry name" value="TPR"/>
    <property type="match status" value="3"/>
</dbReference>
<dbReference type="FunFam" id="1.25.40.10:FF:000032">
    <property type="entry name" value="Interferon-induced protein with tetratricopeptide repeats 5"/>
    <property type="match status" value="1"/>
</dbReference>
<evidence type="ECO:0000256" key="4">
    <source>
        <dbReference type="PROSITE-ProRule" id="PRU00339"/>
    </source>
</evidence>
<dbReference type="GO" id="GO:0051607">
    <property type="term" value="P:defense response to virus"/>
    <property type="evidence" value="ECO:0007669"/>
    <property type="project" value="TreeGrafter"/>
</dbReference>
<comment type="caution">
    <text evidence="6">The sequence shown here is derived from an EMBL/GenBank/DDBJ whole genome shotgun (WGS) entry which is preliminary data.</text>
</comment>
<dbReference type="SMART" id="SM00028">
    <property type="entry name" value="TPR"/>
    <property type="match status" value="7"/>
</dbReference>
<organism evidence="6 7">
    <name type="scientific">Pyxicephalus adspersus</name>
    <name type="common">African bullfrog</name>
    <dbReference type="NCBI Taxonomy" id="30357"/>
    <lineage>
        <taxon>Eukaryota</taxon>
        <taxon>Metazoa</taxon>
        <taxon>Chordata</taxon>
        <taxon>Craniata</taxon>
        <taxon>Vertebrata</taxon>
        <taxon>Euteleostomi</taxon>
        <taxon>Amphibia</taxon>
        <taxon>Batrachia</taxon>
        <taxon>Anura</taxon>
        <taxon>Neobatrachia</taxon>
        <taxon>Ranoidea</taxon>
        <taxon>Pyxicephalidae</taxon>
        <taxon>Pyxicephalinae</taxon>
        <taxon>Pyxicephalus</taxon>
    </lineage>
</organism>
<dbReference type="Proteomes" id="UP001181693">
    <property type="component" value="Unassembled WGS sequence"/>
</dbReference>
<dbReference type="GO" id="GO:0005829">
    <property type="term" value="C:cytosol"/>
    <property type="evidence" value="ECO:0007669"/>
    <property type="project" value="TreeGrafter"/>
</dbReference>
<evidence type="ECO:0000313" key="7">
    <source>
        <dbReference type="Proteomes" id="UP001181693"/>
    </source>
</evidence>
<dbReference type="SUPFAM" id="SSF48452">
    <property type="entry name" value="TPR-like"/>
    <property type="match status" value="3"/>
</dbReference>
<proteinExistence type="inferred from homology"/>
<comment type="similarity">
    <text evidence="3">Belongs to the IFIT family.</text>
</comment>
<keyword evidence="7" id="KW-1185">Reference proteome</keyword>
<dbReference type="InterPro" id="IPR019734">
    <property type="entry name" value="TPR_rpt"/>
</dbReference>
<dbReference type="Pfam" id="PF13424">
    <property type="entry name" value="TPR_12"/>
    <property type="match status" value="1"/>
</dbReference>
<feature type="coiled-coil region" evidence="5">
    <location>
        <begin position="9"/>
        <end position="36"/>
    </location>
</feature>
<dbReference type="EMBL" id="DYDO01000012">
    <property type="protein sequence ID" value="DBA15214.1"/>
    <property type="molecule type" value="Genomic_DNA"/>
</dbReference>
<reference evidence="6" key="1">
    <citation type="thesis" date="2020" institute="ProQuest LLC" country="789 East Eisenhower Parkway, Ann Arbor, MI, USA">
        <title>Comparative Genomics and Chromosome Evolution.</title>
        <authorList>
            <person name="Mudd A.B."/>
        </authorList>
    </citation>
    <scope>NUCLEOTIDE SEQUENCE</scope>
    <source>
        <strain evidence="6">1538</strain>
        <tissue evidence="6">Blood</tissue>
    </source>
</reference>